<dbReference type="SMART" id="SM00382">
    <property type="entry name" value="AAA"/>
    <property type="match status" value="1"/>
</dbReference>
<dbReference type="RefSeq" id="WP_324668405.1">
    <property type="nucleotide sequence ID" value="NZ_CP141614.1"/>
</dbReference>
<keyword evidence="7" id="KW-1185">Reference proteome</keyword>
<gene>
    <name evidence="6" type="primary">ccmA</name>
    <name evidence="6" type="ORF">VLY81_11865</name>
</gene>
<dbReference type="InterPro" id="IPR027417">
    <property type="entry name" value="P-loop_NTPase"/>
</dbReference>
<dbReference type="PANTHER" id="PTHR42939">
    <property type="entry name" value="ABC TRANSPORTER ATP-BINDING PROTEIN ALBC-RELATED"/>
    <property type="match status" value="1"/>
</dbReference>
<dbReference type="Pfam" id="PF00005">
    <property type="entry name" value="ABC_tran"/>
    <property type="match status" value="1"/>
</dbReference>
<reference evidence="7" key="1">
    <citation type="submission" date="2023-12" db="EMBL/GenBank/DDBJ databases">
        <title>Novel isolates from deep terrestrial aquifers shed light on the physiology and ecology of the class Limnochordia.</title>
        <authorList>
            <person name="Karnachuk O.V."/>
            <person name="Lukina A.P."/>
            <person name="Avakyan M.R."/>
            <person name="Kadnikov V."/>
            <person name="Begmatov S."/>
            <person name="Beletsky A.V."/>
            <person name="Mardanov A.V."/>
            <person name="Ravin N.V."/>
        </authorList>
    </citation>
    <scope>NUCLEOTIDE SEQUENCE [LARGE SCALE GENOMIC DNA]</scope>
    <source>
        <strain evidence="7">LN</strain>
    </source>
</reference>
<dbReference type="Gene3D" id="3.40.50.300">
    <property type="entry name" value="P-loop containing nucleotide triphosphate hydrolases"/>
    <property type="match status" value="1"/>
</dbReference>
<dbReference type="SUPFAM" id="SSF52540">
    <property type="entry name" value="P-loop containing nucleoside triphosphate hydrolases"/>
    <property type="match status" value="1"/>
</dbReference>
<proteinExistence type="predicted"/>
<dbReference type="GO" id="GO:0005524">
    <property type="term" value="F:ATP binding"/>
    <property type="evidence" value="ECO:0007669"/>
    <property type="project" value="UniProtKB-KW"/>
</dbReference>
<keyword evidence="2" id="KW-0547">Nucleotide-binding</keyword>
<evidence type="ECO:0000313" key="6">
    <source>
        <dbReference type="EMBL" id="WRP14110.1"/>
    </source>
</evidence>
<evidence type="ECO:0000256" key="1">
    <source>
        <dbReference type="ARBA" id="ARBA00022448"/>
    </source>
</evidence>
<evidence type="ECO:0000256" key="3">
    <source>
        <dbReference type="ARBA" id="ARBA00022748"/>
    </source>
</evidence>
<feature type="domain" description="ABC transporter" evidence="5">
    <location>
        <begin position="2"/>
        <end position="230"/>
    </location>
</feature>
<evidence type="ECO:0000256" key="4">
    <source>
        <dbReference type="ARBA" id="ARBA00022840"/>
    </source>
</evidence>
<dbReference type="Proteomes" id="UP001333102">
    <property type="component" value="Chromosome"/>
</dbReference>
<dbReference type="InterPro" id="IPR003593">
    <property type="entry name" value="AAA+_ATPase"/>
</dbReference>
<dbReference type="InterPro" id="IPR051782">
    <property type="entry name" value="ABC_Transporter_VariousFunc"/>
</dbReference>
<accession>A0ABZ1BMQ4</accession>
<dbReference type="InterPro" id="IPR003439">
    <property type="entry name" value="ABC_transporter-like_ATP-bd"/>
</dbReference>
<dbReference type="InterPro" id="IPR005895">
    <property type="entry name" value="ABC_transptr_haem_export_CcmA"/>
</dbReference>
<dbReference type="PANTHER" id="PTHR42939:SF1">
    <property type="entry name" value="ABC TRANSPORTER ATP-BINDING PROTEIN ALBC-RELATED"/>
    <property type="match status" value="1"/>
</dbReference>
<protein>
    <submittedName>
        <fullName evidence="6">Heme ABC exporter ATP-binding protein CcmA</fullName>
    </submittedName>
</protein>
<evidence type="ECO:0000256" key="2">
    <source>
        <dbReference type="ARBA" id="ARBA00022741"/>
    </source>
</evidence>
<keyword evidence="3" id="KW-0201">Cytochrome c-type biogenesis</keyword>
<evidence type="ECO:0000259" key="5">
    <source>
        <dbReference type="PROSITE" id="PS50893"/>
    </source>
</evidence>
<sequence length="248" mass="27213">MIQAEGVVKSFGGRPVLAGLDLTVESGEAVALFGPNGAGKSTLVRALAGLIRIDRGRILIAGVPVDRTSPELRRRIGLLAHQGFLYDNLSAEENLHFWARLYGVPDRGARIQSLLRRVGLWAFASDPVRTYSRGMIQRLALARVLLHEPELYLLDEPFTGLDRAGVRLLREILAELVAARRTVVVVSHRPDEVVGICQRFCVLTSGRIRHELRPPEVDRAVDGAALVRSLEELVEQASAPDVGGRVRP</sequence>
<name>A0ABZ1BMQ4_9FIRM</name>
<evidence type="ECO:0000313" key="7">
    <source>
        <dbReference type="Proteomes" id="UP001333102"/>
    </source>
</evidence>
<dbReference type="NCBIfam" id="TIGR01189">
    <property type="entry name" value="ccmA"/>
    <property type="match status" value="1"/>
</dbReference>
<dbReference type="PROSITE" id="PS50893">
    <property type="entry name" value="ABC_TRANSPORTER_2"/>
    <property type="match status" value="1"/>
</dbReference>
<dbReference type="EMBL" id="CP141614">
    <property type="protein sequence ID" value="WRP14110.1"/>
    <property type="molecule type" value="Genomic_DNA"/>
</dbReference>
<organism evidence="6 7">
    <name type="scientific">Geochorda subterranea</name>
    <dbReference type="NCBI Taxonomy" id="3109564"/>
    <lineage>
        <taxon>Bacteria</taxon>
        <taxon>Bacillati</taxon>
        <taxon>Bacillota</taxon>
        <taxon>Limnochordia</taxon>
        <taxon>Limnochordales</taxon>
        <taxon>Geochordaceae</taxon>
        <taxon>Geochorda</taxon>
    </lineage>
</organism>
<keyword evidence="1" id="KW-0813">Transport</keyword>
<dbReference type="CDD" id="cd03230">
    <property type="entry name" value="ABC_DR_subfamily_A"/>
    <property type="match status" value="1"/>
</dbReference>
<keyword evidence="4 6" id="KW-0067">ATP-binding</keyword>